<proteinExistence type="predicted"/>
<name>A0A1G5PJ87_9GAMM</name>
<gene>
    <name evidence="2" type="ORF">SAMN03097708_00198</name>
</gene>
<feature type="transmembrane region" description="Helical" evidence="1">
    <location>
        <begin position="27"/>
        <end position="46"/>
    </location>
</feature>
<keyword evidence="1" id="KW-0472">Membrane</keyword>
<sequence length="92" mass="10287">MRDFRQLVEDKDELLGRRRRRLTWRGLLTVMGLLALSATLTVGIFFSDRFSLGDSSGAAVSPLKEKVADRAPKEKEGDLPVRTFDLKIPPAS</sequence>
<keyword evidence="1" id="KW-1133">Transmembrane helix</keyword>
<reference evidence="2 3" key="1">
    <citation type="submission" date="2016-10" db="EMBL/GenBank/DDBJ databases">
        <authorList>
            <person name="de Groot N.N."/>
        </authorList>
    </citation>
    <scope>NUCLEOTIDE SEQUENCE [LARGE SCALE GENOMIC DNA]</scope>
    <source>
        <strain evidence="2 3">HLD2</strain>
    </source>
</reference>
<dbReference type="STRING" id="415747.SAMN03097708_00198"/>
<dbReference type="AlphaFoldDB" id="A0A1G5PJ87"/>
<dbReference type="EMBL" id="FMWD01000001">
    <property type="protein sequence ID" value="SCZ49573.1"/>
    <property type="molecule type" value="Genomic_DNA"/>
</dbReference>
<keyword evidence="1" id="KW-0812">Transmembrane</keyword>
<protein>
    <submittedName>
        <fullName evidence="2">Uncharacterized protein</fullName>
    </submittedName>
</protein>
<evidence type="ECO:0000313" key="2">
    <source>
        <dbReference type="EMBL" id="SCZ49573.1"/>
    </source>
</evidence>
<dbReference type="Proteomes" id="UP000199648">
    <property type="component" value="Unassembled WGS sequence"/>
</dbReference>
<accession>A0A1G5PJ87</accession>
<organism evidence="2 3">
    <name type="scientific">Thiohalomonas denitrificans</name>
    <dbReference type="NCBI Taxonomy" id="415747"/>
    <lineage>
        <taxon>Bacteria</taxon>
        <taxon>Pseudomonadati</taxon>
        <taxon>Pseudomonadota</taxon>
        <taxon>Gammaproteobacteria</taxon>
        <taxon>Thiohalomonadales</taxon>
        <taxon>Thiohalomonadaceae</taxon>
        <taxon>Thiohalomonas</taxon>
    </lineage>
</organism>
<evidence type="ECO:0000313" key="3">
    <source>
        <dbReference type="Proteomes" id="UP000199648"/>
    </source>
</evidence>
<keyword evidence="3" id="KW-1185">Reference proteome</keyword>
<evidence type="ECO:0000256" key="1">
    <source>
        <dbReference type="SAM" id="Phobius"/>
    </source>
</evidence>